<protein>
    <submittedName>
        <fullName evidence="2">Uncharacterized protein</fullName>
    </submittedName>
</protein>
<gene>
    <name evidence="2" type="ORF">ALC56_00966</name>
</gene>
<feature type="non-terminal residue" evidence="2">
    <location>
        <position position="1"/>
    </location>
</feature>
<evidence type="ECO:0000313" key="2">
    <source>
        <dbReference type="EMBL" id="KYN44523.1"/>
    </source>
</evidence>
<reference evidence="2 3" key="1">
    <citation type="submission" date="2016-03" db="EMBL/GenBank/DDBJ databases">
        <title>Trachymyrmex septentrionalis WGS genome.</title>
        <authorList>
            <person name="Nygaard S."/>
            <person name="Hu H."/>
            <person name="Boomsma J."/>
            <person name="Zhang G."/>
        </authorList>
    </citation>
    <scope>NUCLEOTIDE SEQUENCE [LARGE SCALE GENOMIC DNA]</scope>
    <source>
        <strain evidence="2">Tsep2-gDNA-1</strain>
        <tissue evidence="2">Whole body</tissue>
    </source>
</reference>
<feature type="region of interest" description="Disordered" evidence="1">
    <location>
        <begin position="134"/>
        <end position="158"/>
    </location>
</feature>
<sequence>FFTIPYVNTISERFTPIVNMFNCKLAFTIPNTLKNCIKRGKDRLEHVHNQNVFTEYPVRVVMLVGQTKRQLKTRLHEHVLDINISSKSPSVISNHCMEENHNFKWDKVDILDIELSYNKRLISEMVHIKKQKHEINRQNNTESLPEEYSGIIHSLSPS</sequence>
<keyword evidence="3" id="KW-1185">Reference proteome</keyword>
<proteinExistence type="predicted"/>
<evidence type="ECO:0000313" key="3">
    <source>
        <dbReference type="Proteomes" id="UP000078541"/>
    </source>
</evidence>
<accession>A0A195FVN6</accession>
<dbReference type="STRING" id="34720.A0A195FVN6"/>
<dbReference type="EMBL" id="KQ981215">
    <property type="protein sequence ID" value="KYN44523.1"/>
    <property type="molecule type" value="Genomic_DNA"/>
</dbReference>
<dbReference type="Proteomes" id="UP000078541">
    <property type="component" value="Unassembled WGS sequence"/>
</dbReference>
<dbReference type="AlphaFoldDB" id="A0A195FVN6"/>
<organism evidence="2 3">
    <name type="scientific">Trachymyrmex septentrionalis</name>
    <dbReference type="NCBI Taxonomy" id="34720"/>
    <lineage>
        <taxon>Eukaryota</taxon>
        <taxon>Metazoa</taxon>
        <taxon>Ecdysozoa</taxon>
        <taxon>Arthropoda</taxon>
        <taxon>Hexapoda</taxon>
        <taxon>Insecta</taxon>
        <taxon>Pterygota</taxon>
        <taxon>Neoptera</taxon>
        <taxon>Endopterygota</taxon>
        <taxon>Hymenoptera</taxon>
        <taxon>Apocrita</taxon>
        <taxon>Aculeata</taxon>
        <taxon>Formicoidea</taxon>
        <taxon>Formicidae</taxon>
        <taxon>Myrmicinae</taxon>
        <taxon>Trachymyrmex</taxon>
    </lineage>
</organism>
<name>A0A195FVN6_9HYME</name>
<evidence type="ECO:0000256" key="1">
    <source>
        <dbReference type="SAM" id="MobiDB-lite"/>
    </source>
</evidence>